<evidence type="ECO:0000313" key="2">
    <source>
        <dbReference type="EMBL" id="RCS25836.1"/>
    </source>
</evidence>
<protein>
    <submittedName>
        <fullName evidence="2">Phage terminase small subunit P27 family</fullName>
    </submittedName>
</protein>
<dbReference type="InterPro" id="IPR006448">
    <property type="entry name" value="Phage_term_ssu_P27"/>
</dbReference>
<dbReference type="AlphaFoldDB" id="A0A368K902"/>
<dbReference type="Proteomes" id="UP000253420">
    <property type="component" value="Unassembled WGS sequence"/>
</dbReference>
<accession>A0A368K902</accession>
<organism evidence="2 3">
    <name type="scientific">Phyllobacterium salinisoli</name>
    <dbReference type="NCBI Taxonomy" id="1899321"/>
    <lineage>
        <taxon>Bacteria</taxon>
        <taxon>Pseudomonadati</taxon>
        <taxon>Pseudomonadota</taxon>
        <taxon>Alphaproteobacteria</taxon>
        <taxon>Hyphomicrobiales</taxon>
        <taxon>Phyllobacteriaceae</taxon>
        <taxon>Phyllobacterium</taxon>
    </lineage>
</organism>
<dbReference type="OrthoDB" id="6010489at2"/>
<comment type="caution">
    <text evidence="2">The sequence shown here is derived from an EMBL/GenBank/DDBJ whole genome shotgun (WGS) entry which is preliminary data.</text>
</comment>
<proteinExistence type="predicted"/>
<gene>
    <name evidence="2" type="ORF">DUT91_03495</name>
</gene>
<keyword evidence="3" id="KW-1185">Reference proteome</keyword>
<dbReference type="NCBIfam" id="TIGR01558">
    <property type="entry name" value="sm_term_P27"/>
    <property type="match status" value="1"/>
</dbReference>
<dbReference type="RefSeq" id="WP_114438927.1">
    <property type="nucleotide sequence ID" value="NZ_QOZG01000001.1"/>
</dbReference>
<evidence type="ECO:0000313" key="3">
    <source>
        <dbReference type="Proteomes" id="UP000253420"/>
    </source>
</evidence>
<dbReference type="Pfam" id="PF05119">
    <property type="entry name" value="Terminase_4"/>
    <property type="match status" value="1"/>
</dbReference>
<feature type="region of interest" description="Disordered" evidence="1">
    <location>
        <begin position="118"/>
        <end position="140"/>
    </location>
</feature>
<name>A0A368K902_9HYPH</name>
<sequence length="140" mass="15473">MKGRKPDLKVIEGESETPALDVPAHIPAEMAEEWRTVSIDLVERKLMNEAMRGGLDAYIMALWNMRQAQEQIDKHGLLIDAGKGILKQNPAVSLLGKAQQVVLRLSVEMGLTPASRSRAAFQPSKEKEDDNIFSHAGLDL</sequence>
<reference evidence="2 3" key="1">
    <citation type="submission" date="2018-07" db="EMBL/GenBank/DDBJ databases">
        <title>The draft genome of Phyllobacterium salinisoli.</title>
        <authorList>
            <person name="Liu L."/>
            <person name="Li L."/>
            <person name="Zhang X."/>
            <person name="Liang L."/>
        </authorList>
    </citation>
    <scope>NUCLEOTIDE SEQUENCE [LARGE SCALE GENOMIC DNA]</scope>
    <source>
        <strain evidence="2 3">LLAN61</strain>
    </source>
</reference>
<dbReference type="EMBL" id="QOZG01000001">
    <property type="protein sequence ID" value="RCS25836.1"/>
    <property type="molecule type" value="Genomic_DNA"/>
</dbReference>
<evidence type="ECO:0000256" key="1">
    <source>
        <dbReference type="SAM" id="MobiDB-lite"/>
    </source>
</evidence>